<dbReference type="Pfam" id="PF13628">
    <property type="entry name" value="DUF4142"/>
    <property type="match status" value="1"/>
</dbReference>
<dbReference type="AlphaFoldDB" id="A0A3T0N3T6"/>
<reference evidence="3 4" key="1">
    <citation type="submission" date="2018-10" db="EMBL/GenBank/DDBJ databases">
        <title>Parasedimentitalea marina sp. nov., a psychrophilic bacterium isolated from deep seawater of the New Britain Trench.</title>
        <authorList>
            <person name="Cao J."/>
        </authorList>
    </citation>
    <scope>NUCLEOTIDE SEQUENCE [LARGE SCALE GENOMIC DNA]</scope>
    <source>
        <strain evidence="3 4">W43</strain>
    </source>
</reference>
<proteinExistence type="predicted"/>
<dbReference type="InterPro" id="IPR025419">
    <property type="entry name" value="DUF4142"/>
</dbReference>
<dbReference type="PANTHER" id="PTHR38593:SF1">
    <property type="entry name" value="BLR2558 PROTEIN"/>
    <property type="match status" value="1"/>
</dbReference>
<dbReference type="InterPro" id="IPR012347">
    <property type="entry name" value="Ferritin-like"/>
</dbReference>
<evidence type="ECO:0000259" key="2">
    <source>
        <dbReference type="Pfam" id="PF13628"/>
    </source>
</evidence>
<feature type="signal peptide" evidence="1">
    <location>
        <begin position="1"/>
        <end position="21"/>
    </location>
</feature>
<sequence length="175" mass="19178">MKKTISVIAISAALCAFQASAQDVADLNDLEMAHVAYTADNIDIRYAHMALALSSNPEIHAFANTMISDHTAVNEAALGLLDKLGATAQDNFFSQALNDGAEQVINNFSNLRGVEFDIAYAANELAYHQTVNDLVEHTMIPNIDNDEVRALFQQGLEIFKIHEGHAEMMVKELTE</sequence>
<evidence type="ECO:0000313" key="3">
    <source>
        <dbReference type="EMBL" id="AZV78654.1"/>
    </source>
</evidence>
<gene>
    <name evidence="3" type="ORF">EBB79_12730</name>
</gene>
<dbReference type="RefSeq" id="WP_127749212.1">
    <property type="nucleotide sequence ID" value="NZ_CP033219.1"/>
</dbReference>
<feature type="domain" description="DUF4142" evidence="2">
    <location>
        <begin position="29"/>
        <end position="169"/>
    </location>
</feature>
<feature type="chain" id="PRO_5019570592" evidence="1">
    <location>
        <begin position="22"/>
        <end position="175"/>
    </location>
</feature>
<evidence type="ECO:0000313" key="4">
    <source>
        <dbReference type="Proteomes" id="UP000283063"/>
    </source>
</evidence>
<accession>A0A3T0N3T6</accession>
<organism evidence="3 4">
    <name type="scientific">Parasedimentitalea marina</name>
    <dbReference type="NCBI Taxonomy" id="2483033"/>
    <lineage>
        <taxon>Bacteria</taxon>
        <taxon>Pseudomonadati</taxon>
        <taxon>Pseudomonadota</taxon>
        <taxon>Alphaproteobacteria</taxon>
        <taxon>Rhodobacterales</taxon>
        <taxon>Paracoccaceae</taxon>
        <taxon>Parasedimentitalea</taxon>
    </lineage>
</organism>
<dbReference type="PANTHER" id="PTHR38593">
    <property type="entry name" value="BLR2558 PROTEIN"/>
    <property type="match status" value="1"/>
</dbReference>
<dbReference type="OrthoDB" id="7867467at2"/>
<dbReference type="KEGG" id="sedi:EBB79_12730"/>
<keyword evidence="4" id="KW-1185">Reference proteome</keyword>
<dbReference type="EMBL" id="CP033219">
    <property type="protein sequence ID" value="AZV78654.1"/>
    <property type="molecule type" value="Genomic_DNA"/>
</dbReference>
<protein>
    <submittedName>
        <fullName evidence="3">DUF4142 domain-containing protein</fullName>
    </submittedName>
</protein>
<dbReference type="Gene3D" id="1.20.1260.10">
    <property type="match status" value="1"/>
</dbReference>
<keyword evidence="1" id="KW-0732">Signal</keyword>
<dbReference type="Proteomes" id="UP000283063">
    <property type="component" value="Chromosome"/>
</dbReference>
<name>A0A3T0N3T6_9RHOB</name>
<evidence type="ECO:0000256" key="1">
    <source>
        <dbReference type="SAM" id="SignalP"/>
    </source>
</evidence>